<dbReference type="Pfam" id="PF03009">
    <property type="entry name" value="GDPD"/>
    <property type="match status" value="1"/>
</dbReference>
<feature type="transmembrane region" description="Helical" evidence="1">
    <location>
        <begin position="66"/>
        <end position="91"/>
    </location>
</feature>
<keyword evidence="1" id="KW-1133">Transmembrane helix</keyword>
<feature type="transmembrane region" description="Helical" evidence="1">
    <location>
        <begin position="212"/>
        <end position="241"/>
    </location>
</feature>
<evidence type="ECO:0000313" key="4">
    <source>
        <dbReference type="Proteomes" id="UP000515819"/>
    </source>
</evidence>
<dbReference type="GO" id="GO:0006629">
    <property type="term" value="P:lipid metabolic process"/>
    <property type="evidence" value="ECO:0007669"/>
    <property type="project" value="InterPro"/>
</dbReference>
<dbReference type="InterPro" id="IPR018476">
    <property type="entry name" value="GlyceroP-diester-Pdiesterase_M"/>
</dbReference>
<evidence type="ECO:0000256" key="1">
    <source>
        <dbReference type="SAM" id="Phobius"/>
    </source>
</evidence>
<dbReference type="Pfam" id="PF10110">
    <property type="entry name" value="GPDPase_memb"/>
    <property type="match status" value="1"/>
</dbReference>
<dbReference type="RefSeq" id="WP_249321140.1">
    <property type="nucleotide sequence ID" value="NZ_CP060632.1"/>
</dbReference>
<evidence type="ECO:0000313" key="3">
    <source>
        <dbReference type="EMBL" id="QNL99353.1"/>
    </source>
</evidence>
<dbReference type="PANTHER" id="PTHR46211">
    <property type="entry name" value="GLYCEROPHOSPHORYL DIESTER PHOSPHODIESTERASE"/>
    <property type="match status" value="1"/>
</dbReference>
<protein>
    <submittedName>
        <fullName evidence="3">Glycerophosphoryl diester phosphodiesterase membrane domain-containing protein</fullName>
    </submittedName>
</protein>
<feature type="transmembrane region" description="Helical" evidence="1">
    <location>
        <begin position="20"/>
        <end position="41"/>
    </location>
</feature>
<feature type="transmembrane region" description="Helical" evidence="1">
    <location>
        <begin position="169"/>
        <end position="191"/>
    </location>
</feature>
<dbReference type="InterPro" id="IPR030395">
    <property type="entry name" value="GP_PDE_dom"/>
</dbReference>
<name>A0A7G9FLC2_9FIRM</name>
<feature type="domain" description="GP-PDE" evidence="2">
    <location>
        <begin position="362"/>
        <end position="594"/>
    </location>
</feature>
<dbReference type="Proteomes" id="UP000515819">
    <property type="component" value="Chromosome"/>
</dbReference>
<accession>A0A7G9FLC2</accession>
<gene>
    <name evidence="3" type="ORF">H9Q76_11630</name>
</gene>
<evidence type="ECO:0000259" key="2">
    <source>
        <dbReference type="PROSITE" id="PS51704"/>
    </source>
</evidence>
<feature type="transmembrane region" description="Helical" evidence="1">
    <location>
        <begin position="127"/>
        <end position="149"/>
    </location>
</feature>
<reference evidence="3 4" key="1">
    <citation type="submission" date="2020-08" db="EMBL/GenBank/DDBJ databases">
        <authorList>
            <person name="Liu C."/>
            <person name="Sun Q."/>
        </authorList>
    </citation>
    <scope>NUCLEOTIDE SEQUENCE [LARGE SCALE GENOMIC DNA]</scope>
    <source>
        <strain evidence="3 4">NSJ-4</strain>
    </source>
</reference>
<dbReference type="EMBL" id="CP060632">
    <property type="protein sequence ID" value="QNL99353.1"/>
    <property type="molecule type" value="Genomic_DNA"/>
</dbReference>
<dbReference type="Gene3D" id="3.20.20.190">
    <property type="entry name" value="Phosphatidylinositol (PI) phosphodiesterase"/>
    <property type="match status" value="1"/>
</dbReference>
<dbReference type="PANTHER" id="PTHR46211:SF8">
    <property type="entry name" value="PHOSPHODIESTERASE"/>
    <property type="match status" value="1"/>
</dbReference>
<proteinExistence type="predicted"/>
<organism evidence="3 4">
    <name type="scientific">Wujia chipingensis</name>
    <dbReference type="NCBI Taxonomy" id="2763670"/>
    <lineage>
        <taxon>Bacteria</taxon>
        <taxon>Bacillati</taxon>
        <taxon>Bacillota</taxon>
        <taxon>Clostridia</taxon>
        <taxon>Lachnospirales</taxon>
        <taxon>Lachnospiraceae</taxon>
        <taxon>Wujia</taxon>
    </lineage>
</organism>
<feature type="transmembrane region" description="Helical" evidence="1">
    <location>
        <begin position="261"/>
        <end position="286"/>
    </location>
</feature>
<feature type="transmembrane region" description="Helical" evidence="1">
    <location>
        <begin position="327"/>
        <end position="346"/>
    </location>
</feature>
<dbReference type="InterPro" id="IPR017946">
    <property type="entry name" value="PLC-like_Pdiesterase_TIM-brl"/>
</dbReference>
<keyword evidence="4" id="KW-1185">Reference proteome</keyword>
<keyword evidence="1" id="KW-0472">Membrane</keyword>
<sequence>MSRLKQAVKMLRYNFSSIAFFEIVYRVLSLAILTPAMYGLLNVSMDIAGVSYLSSGTIYRYMRSPITYVAFLLILILIAFFLLINLSGIIYSMEASVRREKLNPMDILLHGIGNACRSLTPKNLLTLGYVLFVLPFTYSLTLSGTLLGLKLPEFLTHFLKNYKFGVMGGLAIYLVLCLTFFKEIFTLNYFVLYKVNYKQARRMSKQAMKRHVLLMMIGVISLNLAIAVIAVLLEGAFAAGISKVVLNLIPNKTVVTVIDTIFRVATVILYVLIVIVATPLIHAYICAHFYEREGDMDYEEFKKLHVNKIQEREEKILLSRSRKKQRTFLASIVAFGLILNGCYVYLSTNNYMSFRIAYPTNASVTAHRGDAGNAPENTMPAFEKAVEAGADIIELDVRQTADGVYVIMHDESLNRTANVKRKVGEVDYDYISKLDVGSSYDRSYDGTRIPTLEEVLIFAKENDVFLNIELKPADTDQNYVQGIVDLLHEYDFVNQCMLGSQSVAALREAKELDPDISTLYIMTMAFGDFAGMQGIDGFSIKHTYISNNMVSRIHAKGKKIYAWTVNNESDIKDLLLLDVDGIITDDPANTKEVISNANDSIIEDWMKRLIYKY</sequence>
<dbReference type="KEGG" id="wcp:H9Q76_11630"/>
<dbReference type="AlphaFoldDB" id="A0A7G9FLC2"/>
<dbReference type="GO" id="GO:0008081">
    <property type="term" value="F:phosphoric diester hydrolase activity"/>
    <property type="evidence" value="ECO:0007669"/>
    <property type="project" value="InterPro"/>
</dbReference>
<dbReference type="SUPFAM" id="SSF51695">
    <property type="entry name" value="PLC-like phosphodiesterases"/>
    <property type="match status" value="1"/>
</dbReference>
<dbReference type="PROSITE" id="PS51704">
    <property type="entry name" value="GP_PDE"/>
    <property type="match status" value="1"/>
</dbReference>
<keyword evidence="1" id="KW-0812">Transmembrane</keyword>